<sequence>MDCWRPKQTTSCGAHELMRSPRAHAAARLSPCELLTAAVRCCPLPAPGSMPVISWRLRGCQLRALLRGERVLNFQPAVGARKISTQNNSDIKINSCIIISRLDNDAEAQFFA</sequence>
<organism evidence="1 2">
    <name type="scientific">Immersiella caudata</name>
    <dbReference type="NCBI Taxonomy" id="314043"/>
    <lineage>
        <taxon>Eukaryota</taxon>
        <taxon>Fungi</taxon>
        <taxon>Dikarya</taxon>
        <taxon>Ascomycota</taxon>
        <taxon>Pezizomycotina</taxon>
        <taxon>Sordariomycetes</taxon>
        <taxon>Sordariomycetidae</taxon>
        <taxon>Sordariales</taxon>
        <taxon>Lasiosphaeriaceae</taxon>
        <taxon>Immersiella</taxon>
    </lineage>
</organism>
<comment type="caution">
    <text evidence="1">The sequence shown here is derived from an EMBL/GenBank/DDBJ whole genome shotgun (WGS) entry which is preliminary data.</text>
</comment>
<reference evidence="1" key="1">
    <citation type="submission" date="2023-06" db="EMBL/GenBank/DDBJ databases">
        <title>Genome-scale phylogeny and comparative genomics of the fungal order Sordariales.</title>
        <authorList>
            <consortium name="Lawrence Berkeley National Laboratory"/>
            <person name="Hensen N."/>
            <person name="Bonometti L."/>
            <person name="Westerberg I."/>
            <person name="Brannstrom I.O."/>
            <person name="Guillou S."/>
            <person name="Cros-Aarteil S."/>
            <person name="Calhoun S."/>
            <person name="Haridas S."/>
            <person name="Kuo A."/>
            <person name="Mondo S."/>
            <person name="Pangilinan J."/>
            <person name="Riley R."/>
            <person name="Labutti K."/>
            <person name="Andreopoulos B."/>
            <person name="Lipzen A."/>
            <person name="Chen C."/>
            <person name="Yanf M."/>
            <person name="Daum C."/>
            <person name="Ng V."/>
            <person name="Clum A."/>
            <person name="Steindorff A."/>
            <person name="Ohm R."/>
            <person name="Martin F."/>
            <person name="Silar P."/>
            <person name="Natvig D."/>
            <person name="Lalanne C."/>
            <person name="Gautier V."/>
            <person name="Ament-Velasquez S.L."/>
            <person name="Kruys A."/>
            <person name="Hutchinson M.I."/>
            <person name="Powell A.J."/>
            <person name="Barry K."/>
            <person name="Miller A.N."/>
            <person name="Grigoriev I.V."/>
            <person name="Debuchy R."/>
            <person name="Gladieux P."/>
            <person name="Thoren M.H."/>
            <person name="Johannesson H."/>
        </authorList>
    </citation>
    <scope>NUCLEOTIDE SEQUENCE</scope>
    <source>
        <strain evidence="1">CBS 606.72</strain>
    </source>
</reference>
<evidence type="ECO:0000313" key="1">
    <source>
        <dbReference type="EMBL" id="KAK0617263.1"/>
    </source>
</evidence>
<proteinExistence type="predicted"/>
<accession>A0AA39WKU3</accession>
<name>A0AA39WKU3_9PEZI</name>
<keyword evidence="2" id="KW-1185">Reference proteome</keyword>
<dbReference type="Proteomes" id="UP001175000">
    <property type="component" value="Unassembled WGS sequence"/>
</dbReference>
<dbReference type="AlphaFoldDB" id="A0AA39WKU3"/>
<gene>
    <name evidence="1" type="ORF">B0T14DRAFT_263653</name>
</gene>
<dbReference type="EMBL" id="JAULSU010000005">
    <property type="protein sequence ID" value="KAK0617263.1"/>
    <property type="molecule type" value="Genomic_DNA"/>
</dbReference>
<evidence type="ECO:0000313" key="2">
    <source>
        <dbReference type="Proteomes" id="UP001175000"/>
    </source>
</evidence>
<protein>
    <submittedName>
        <fullName evidence="1">Uncharacterized protein</fullName>
    </submittedName>
</protein>